<accession>A0A7W9A3C5</accession>
<keyword evidence="1" id="KW-0472">Membrane</keyword>
<dbReference type="RefSeq" id="WP_164461980.1">
    <property type="nucleotide sequence ID" value="NZ_JACIJB010000004.1"/>
</dbReference>
<feature type="transmembrane region" description="Helical" evidence="1">
    <location>
        <begin position="206"/>
        <end position="228"/>
    </location>
</feature>
<sequence>MDLIERYLKAVGAQLPAAGREDILAELRDLLMSRVEEREAELGRPLTEAEVEAVLREVGHPLTVAARYGAGPQHVVGPELYPWWLFGVKTALTVLVLITAVGAVARILFGGAEVGQAIGQAFAGLFSSGLTVVGLATLAGFIIERQKDKPAFLTEWRAKDLGMFEVGVFSRRWWDSLHEKSGGGTLDDTDRALDEAMPKMSPTAGALGSATGWGIFLLWWSGLLGLGFRPEDLGGELVRGGVDYGLLFAETVTLLYWPVVVLAAAQGVFHLLRAMTGAPVRLTAFGDVVFRGASLTLLGWIWLYSPFASLLRVDNIASLIERTETLFRRGEGGETVLILVFVVILVSEVSGLLMALRRLAFGK</sequence>
<organism evidence="2 3">
    <name type="scientific">Brevundimonas halotolerans</name>
    <dbReference type="NCBI Taxonomy" id="69670"/>
    <lineage>
        <taxon>Bacteria</taxon>
        <taxon>Pseudomonadati</taxon>
        <taxon>Pseudomonadota</taxon>
        <taxon>Alphaproteobacteria</taxon>
        <taxon>Caulobacterales</taxon>
        <taxon>Caulobacteraceae</taxon>
        <taxon>Brevundimonas</taxon>
    </lineage>
</organism>
<name>A0A7W9A3C5_9CAUL</name>
<evidence type="ECO:0000313" key="2">
    <source>
        <dbReference type="EMBL" id="MBB5660659.1"/>
    </source>
</evidence>
<dbReference type="AlphaFoldDB" id="A0A7W9A3C5"/>
<keyword evidence="1" id="KW-0812">Transmembrane</keyword>
<gene>
    <name evidence="2" type="ORF">FHS65_001405</name>
</gene>
<feature type="transmembrane region" description="Helical" evidence="1">
    <location>
        <begin position="90"/>
        <end position="109"/>
    </location>
</feature>
<reference evidence="2 3" key="1">
    <citation type="submission" date="2020-08" db="EMBL/GenBank/DDBJ databases">
        <title>Genomic Encyclopedia of Type Strains, Phase IV (KMG-IV): sequencing the most valuable type-strain genomes for metagenomic binning, comparative biology and taxonomic classification.</title>
        <authorList>
            <person name="Goeker M."/>
        </authorList>
    </citation>
    <scope>NUCLEOTIDE SEQUENCE [LARGE SCALE GENOMIC DNA]</scope>
    <source>
        <strain evidence="2 3">DSM 24448</strain>
    </source>
</reference>
<comment type="caution">
    <text evidence="2">The sequence shown here is derived from an EMBL/GenBank/DDBJ whole genome shotgun (WGS) entry which is preliminary data.</text>
</comment>
<feature type="transmembrane region" description="Helical" evidence="1">
    <location>
        <begin position="336"/>
        <end position="356"/>
    </location>
</feature>
<evidence type="ECO:0000256" key="1">
    <source>
        <dbReference type="SAM" id="Phobius"/>
    </source>
</evidence>
<feature type="transmembrane region" description="Helical" evidence="1">
    <location>
        <begin position="121"/>
        <end position="143"/>
    </location>
</feature>
<feature type="transmembrane region" description="Helical" evidence="1">
    <location>
        <begin position="254"/>
        <end position="272"/>
    </location>
</feature>
<keyword evidence="3" id="KW-1185">Reference proteome</keyword>
<protein>
    <submittedName>
        <fullName evidence="2">Uncharacterized protein</fullName>
    </submittedName>
</protein>
<keyword evidence="1" id="KW-1133">Transmembrane helix</keyword>
<dbReference type="Proteomes" id="UP000548978">
    <property type="component" value="Unassembled WGS sequence"/>
</dbReference>
<proteinExistence type="predicted"/>
<evidence type="ECO:0000313" key="3">
    <source>
        <dbReference type="Proteomes" id="UP000548978"/>
    </source>
</evidence>
<feature type="transmembrane region" description="Helical" evidence="1">
    <location>
        <begin position="284"/>
        <end position="303"/>
    </location>
</feature>
<dbReference type="EMBL" id="JACIJB010000004">
    <property type="protein sequence ID" value="MBB5660659.1"/>
    <property type="molecule type" value="Genomic_DNA"/>
</dbReference>